<evidence type="ECO:0000256" key="1">
    <source>
        <dbReference type="SAM" id="Coils"/>
    </source>
</evidence>
<sequence length="345" mass="36768">MRPLLPLVALVASGLQADALAPVEGDPPNLPVFPTGDAEGPSFYSHSPLPVSPHSKIHHRRSISALALIVPIVAVVFLIYQCILHLKRRDDPFITVQSRRLASGELDPCSAPEGDESGSDPAALPTGNGSPHGKQLGRLQLGPQDTACLTQEEVRGVGDARRLLQGLIKEIQSLEQQSSSLSSTAASLRASLAKPPEGGGPEAEQKKKELQKMLHKTSQGMDKVRAQLVEKKFHCNEKMWTAGQDSTALLRRASLLASGRHVTSGAAAALVARDIVLGTAPDIIFDGPLKTALGALVQQLLAEEGRCNVWVNRSPGPNYWSRRVAGGGTWKMHGRANESKTTNSG</sequence>
<reference evidence="5" key="1">
    <citation type="submission" date="2013-10" db="EMBL/GenBank/DDBJ databases">
        <title>Genomic analysis of the causative agents of coccidiosis in chickens.</title>
        <authorList>
            <person name="Reid A.J."/>
            <person name="Blake D."/>
            <person name="Billington K."/>
            <person name="Browne H."/>
            <person name="Dunn M."/>
            <person name="Hung S."/>
            <person name="Kawahara F."/>
            <person name="Miranda-Saavedra D."/>
            <person name="Mourier T."/>
            <person name="Nagra H."/>
            <person name="Otto T.D."/>
            <person name="Rawlings N."/>
            <person name="Sanchez A."/>
            <person name="Sanders M."/>
            <person name="Subramaniam C."/>
            <person name="Tay Y."/>
            <person name="Dear P."/>
            <person name="Doerig C."/>
            <person name="Gruber A."/>
            <person name="Parkinson J."/>
            <person name="Shirley M."/>
            <person name="Wan K.L."/>
            <person name="Berriman M."/>
            <person name="Tomley F."/>
            <person name="Pain A."/>
        </authorList>
    </citation>
    <scope>NUCLEOTIDE SEQUENCE [LARGE SCALE GENOMIC DNA]</scope>
    <source>
        <strain evidence="5">Houghton</strain>
    </source>
</reference>
<feature type="region of interest" description="Disordered" evidence="2">
    <location>
        <begin position="104"/>
        <end position="139"/>
    </location>
</feature>
<evidence type="ECO:0000256" key="4">
    <source>
        <dbReference type="SAM" id="SignalP"/>
    </source>
</evidence>
<dbReference type="AlphaFoldDB" id="U6KI20"/>
<organism evidence="5 6">
    <name type="scientific">Eimeria mitis</name>
    <dbReference type="NCBI Taxonomy" id="44415"/>
    <lineage>
        <taxon>Eukaryota</taxon>
        <taxon>Sar</taxon>
        <taxon>Alveolata</taxon>
        <taxon>Apicomplexa</taxon>
        <taxon>Conoidasida</taxon>
        <taxon>Coccidia</taxon>
        <taxon>Eucoccidiorida</taxon>
        <taxon>Eimeriorina</taxon>
        <taxon>Eimeriidae</taxon>
        <taxon>Eimeria</taxon>
    </lineage>
</organism>
<feature type="region of interest" description="Disordered" evidence="2">
    <location>
        <begin position="185"/>
        <end position="212"/>
    </location>
</feature>
<keyword evidence="4" id="KW-0732">Signal</keyword>
<dbReference type="VEuPathDB" id="ToxoDB:EMH_0039850"/>
<dbReference type="GeneID" id="60404006"/>
<feature type="compositionally biased region" description="Basic and acidic residues" evidence="2">
    <location>
        <begin position="203"/>
        <end position="212"/>
    </location>
</feature>
<feature type="signal peptide" evidence="4">
    <location>
        <begin position="1"/>
        <end position="25"/>
    </location>
</feature>
<dbReference type="EMBL" id="HG735255">
    <property type="protein sequence ID" value="CDJ35882.1"/>
    <property type="molecule type" value="Genomic_DNA"/>
</dbReference>
<accession>U6KI20</accession>
<feature type="coiled-coil region" evidence="1">
    <location>
        <begin position="157"/>
        <end position="184"/>
    </location>
</feature>
<feature type="chain" id="PRO_5004671573" evidence="4">
    <location>
        <begin position="26"/>
        <end position="345"/>
    </location>
</feature>
<keyword evidence="3" id="KW-0812">Transmembrane</keyword>
<gene>
    <name evidence="5" type="ORF">EMH_0039850</name>
</gene>
<dbReference type="RefSeq" id="XP_037878171.1">
    <property type="nucleotide sequence ID" value="XM_038022317.1"/>
</dbReference>
<dbReference type="Proteomes" id="UP000030744">
    <property type="component" value="Unassembled WGS sequence"/>
</dbReference>
<reference evidence="5" key="2">
    <citation type="submission" date="2013-10" db="EMBL/GenBank/DDBJ databases">
        <authorList>
            <person name="Aslett M."/>
        </authorList>
    </citation>
    <scope>NUCLEOTIDE SEQUENCE [LARGE SCALE GENOMIC DNA]</scope>
    <source>
        <strain evidence="5">Houghton</strain>
    </source>
</reference>
<feature type="transmembrane region" description="Helical" evidence="3">
    <location>
        <begin position="62"/>
        <end position="80"/>
    </location>
</feature>
<keyword evidence="3" id="KW-0472">Membrane</keyword>
<proteinExistence type="predicted"/>
<evidence type="ECO:0000313" key="5">
    <source>
        <dbReference type="EMBL" id="CDJ35882.1"/>
    </source>
</evidence>
<evidence type="ECO:0000256" key="3">
    <source>
        <dbReference type="SAM" id="Phobius"/>
    </source>
</evidence>
<keyword evidence="6" id="KW-1185">Reference proteome</keyword>
<keyword evidence="3" id="KW-1133">Transmembrane helix</keyword>
<evidence type="ECO:0000256" key="2">
    <source>
        <dbReference type="SAM" id="MobiDB-lite"/>
    </source>
</evidence>
<name>U6KI20_9EIME</name>
<protein>
    <submittedName>
        <fullName evidence="5">Uncharacterized protein</fullName>
    </submittedName>
</protein>
<keyword evidence="1" id="KW-0175">Coiled coil</keyword>
<evidence type="ECO:0000313" key="6">
    <source>
        <dbReference type="Proteomes" id="UP000030744"/>
    </source>
</evidence>